<dbReference type="CDD" id="cd00130">
    <property type="entry name" value="PAS"/>
    <property type="match status" value="1"/>
</dbReference>
<dbReference type="SUPFAM" id="SSF55781">
    <property type="entry name" value="GAF domain-like"/>
    <property type="match status" value="1"/>
</dbReference>
<sequence length="368" mass="40142">MDRLPDPHRILEAIQSPLLLLDADGTICYANRAFRSGIAAGPVEGRSVFTVAADLPAEEALRDLLTRAEGAGNPEHTFPAADGRMIRATCSLLEGDGGKRLLMLQKDKTMESCRNQQLRIINRIIATATSSMTLDEILVSSLEEILTMLDFDAGAVYLINPGTGMADLHAVAGIKNLYFPQVRVLDPAVPLIHDVIAGGTARYCEQYLDVDHEAGESGIFSLAKIPITFSEEVLGVICIASSNRHRFSDSEKETLEAVGKKMGGAVRRGLLQSRVEEKHCALVGYITEATNRVIVPAEILRENLAGILADLDGREDIPEDLPVHLSVQVKTAGQILANLRELNRAIVTEDTEIPDAFREFLQRQGRPE</sequence>
<evidence type="ECO:0000313" key="3">
    <source>
        <dbReference type="Proteomes" id="UP000290932"/>
    </source>
</evidence>
<dbReference type="InterPro" id="IPR013656">
    <property type="entry name" value="PAS_4"/>
</dbReference>
<dbReference type="InterPro" id="IPR000014">
    <property type="entry name" value="PAS"/>
</dbReference>
<dbReference type="SUPFAM" id="SSF55785">
    <property type="entry name" value="PYP-like sensor domain (PAS domain)"/>
    <property type="match status" value="1"/>
</dbReference>
<dbReference type="SMART" id="SM00065">
    <property type="entry name" value="GAF"/>
    <property type="match status" value="1"/>
</dbReference>
<gene>
    <name evidence="2" type="ORF">ABH15_00970</name>
</gene>
<dbReference type="Gene3D" id="3.30.450.20">
    <property type="entry name" value="PAS domain"/>
    <property type="match status" value="1"/>
</dbReference>
<feature type="domain" description="GAF" evidence="1">
    <location>
        <begin position="133"/>
        <end position="276"/>
    </location>
</feature>
<dbReference type="InterPro" id="IPR035965">
    <property type="entry name" value="PAS-like_dom_sf"/>
</dbReference>
<dbReference type="Gene3D" id="3.30.450.40">
    <property type="match status" value="1"/>
</dbReference>
<protein>
    <recommendedName>
        <fullName evidence="1">GAF domain-containing protein</fullName>
    </recommendedName>
</protein>
<organism evidence="2 3">
    <name type="scientific">Methanoculleus taiwanensis</name>
    <dbReference type="NCBI Taxonomy" id="1550565"/>
    <lineage>
        <taxon>Archaea</taxon>
        <taxon>Methanobacteriati</taxon>
        <taxon>Methanobacteriota</taxon>
        <taxon>Stenosarchaea group</taxon>
        <taxon>Methanomicrobia</taxon>
        <taxon>Methanomicrobiales</taxon>
        <taxon>Methanomicrobiaceae</taxon>
        <taxon>Methanoculleus</taxon>
    </lineage>
</organism>
<dbReference type="Proteomes" id="UP000290932">
    <property type="component" value="Unassembled WGS sequence"/>
</dbReference>
<keyword evidence="3" id="KW-1185">Reference proteome</keyword>
<proteinExistence type="predicted"/>
<reference evidence="2 3" key="1">
    <citation type="journal article" date="2015" name="Int. J. Syst. Evol. Microbiol.">
        <title>Methanoculleus taiwanensis sp. nov., a methanogen isolated from deep marine sediment at the deformation front area near Taiwan.</title>
        <authorList>
            <person name="Weng C.Y."/>
            <person name="Chen S.C."/>
            <person name="Lai M.C."/>
            <person name="Wu S.Y."/>
            <person name="Lin S."/>
            <person name="Yang T.F."/>
            <person name="Chen P.C."/>
        </authorList>
    </citation>
    <scope>NUCLEOTIDE SEQUENCE [LARGE SCALE GENOMIC DNA]</scope>
    <source>
        <strain evidence="2 3">CYW4</strain>
    </source>
</reference>
<dbReference type="InterPro" id="IPR003018">
    <property type="entry name" value="GAF"/>
</dbReference>
<dbReference type="Pfam" id="PF08448">
    <property type="entry name" value="PAS_4"/>
    <property type="match status" value="1"/>
</dbReference>
<dbReference type="Pfam" id="PF13185">
    <property type="entry name" value="GAF_2"/>
    <property type="match status" value="1"/>
</dbReference>
<evidence type="ECO:0000313" key="2">
    <source>
        <dbReference type="EMBL" id="RXE56775.1"/>
    </source>
</evidence>
<comment type="caution">
    <text evidence="2">The sequence shown here is derived from an EMBL/GenBank/DDBJ whole genome shotgun (WGS) entry which is preliminary data.</text>
</comment>
<dbReference type="AlphaFoldDB" id="A0A498H3F3"/>
<name>A0A498H3F3_9EURY</name>
<dbReference type="EMBL" id="LHQS01000001">
    <property type="protein sequence ID" value="RXE56775.1"/>
    <property type="molecule type" value="Genomic_DNA"/>
</dbReference>
<evidence type="ECO:0000259" key="1">
    <source>
        <dbReference type="SMART" id="SM00065"/>
    </source>
</evidence>
<accession>A0A498H3F3</accession>
<dbReference type="RefSeq" id="WP_164913601.1">
    <property type="nucleotide sequence ID" value="NZ_LHQS01000001.1"/>
</dbReference>
<dbReference type="InterPro" id="IPR029016">
    <property type="entry name" value="GAF-like_dom_sf"/>
</dbReference>